<dbReference type="Pfam" id="PF23233">
    <property type="entry name" value="HAT_Syf1_CNRKL1_N"/>
    <property type="match status" value="1"/>
</dbReference>
<comment type="subcellular location">
    <subcellularLocation>
        <location evidence="1">Nucleus</location>
    </subcellularLocation>
</comment>
<evidence type="ECO:0000313" key="12">
    <source>
        <dbReference type="EMBL" id="CAB9511183.1"/>
    </source>
</evidence>
<keyword evidence="13" id="KW-1185">Reference proteome</keyword>
<comment type="function">
    <text evidence="8">Involved in pre-mRNA splicing and cell cycle progression. Required for the spliceosome assembly and initiation of the DNA replication.</text>
</comment>
<evidence type="ECO:0000256" key="2">
    <source>
        <dbReference type="ARBA" id="ARBA00008644"/>
    </source>
</evidence>
<dbReference type="InterPro" id="IPR055430">
    <property type="entry name" value="HAT_Syf1_CNRKL1_C"/>
</dbReference>
<dbReference type="GO" id="GO:0000974">
    <property type="term" value="C:Prp19 complex"/>
    <property type="evidence" value="ECO:0007669"/>
    <property type="project" value="TreeGrafter"/>
</dbReference>
<keyword evidence="7" id="KW-0539">Nucleus</keyword>
<dbReference type="InterPro" id="IPR003107">
    <property type="entry name" value="HAT"/>
</dbReference>
<dbReference type="GO" id="GO:0000245">
    <property type="term" value="P:spliceosomal complex assembly"/>
    <property type="evidence" value="ECO:0007669"/>
    <property type="project" value="TreeGrafter"/>
</dbReference>
<feature type="region of interest" description="Disordered" evidence="9">
    <location>
        <begin position="719"/>
        <end position="741"/>
    </location>
</feature>
<dbReference type="GO" id="GO:0071007">
    <property type="term" value="C:U2-type catalytic step 2 spliceosome"/>
    <property type="evidence" value="ECO:0007669"/>
    <property type="project" value="TreeGrafter"/>
</dbReference>
<evidence type="ECO:0000259" key="10">
    <source>
        <dbReference type="Pfam" id="PF23231"/>
    </source>
</evidence>
<dbReference type="OrthoDB" id="545910at2759"/>
<comment type="caution">
    <text evidence="12">The sequence shown here is derived from an EMBL/GenBank/DDBJ whole genome shotgun (WGS) entry which is preliminary data.</text>
</comment>
<dbReference type="PANTHER" id="PTHR11246:SF3">
    <property type="entry name" value="CROOKED NECK-LIKE PROTEIN 1"/>
    <property type="match status" value="1"/>
</dbReference>
<dbReference type="Gene3D" id="1.25.40.10">
    <property type="entry name" value="Tetratricopeptide repeat domain"/>
    <property type="match status" value="3"/>
</dbReference>
<organism evidence="12 13">
    <name type="scientific">Seminavis robusta</name>
    <dbReference type="NCBI Taxonomy" id="568900"/>
    <lineage>
        <taxon>Eukaryota</taxon>
        <taxon>Sar</taxon>
        <taxon>Stramenopiles</taxon>
        <taxon>Ochrophyta</taxon>
        <taxon>Bacillariophyta</taxon>
        <taxon>Bacillariophyceae</taxon>
        <taxon>Bacillariophycidae</taxon>
        <taxon>Naviculales</taxon>
        <taxon>Naviculaceae</taxon>
        <taxon>Seminavis</taxon>
    </lineage>
</organism>
<evidence type="ECO:0000256" key="6">
    <source>
        <dbReference type="ARBA" id="ARBA00023187"/>
    </source>
</evidence>
<dbReference type="GO" id="GO:0071011">
    <property type="term" value="C:precatalytic spliceosome"/>
    <property type="evidence" value="ECO:0007669"/>
    <property type="project" value="TreeGrafter"/>
</dbReference>
<dbReference type="FunFam" id="1.25.40.10:FF:000306">
    <property type="entry name" value="Cell cycle control protein cwf4"/>
    <property type="match status" value="1"/>
</dbReference>
<feature type="domain" description="Pre-mRNA-splicing factor Syf1-like N-terminal HAT-repeats" evidence="11">
    <location>
        <begin position="63"/>
        <end position="207"/>
    </location>
</feature>
<dbReference type="InterPro" id="IPR045075">
    <property type="entry name" value="Syf1-like"/>
</dbReference>
<feature type="compositionally biased region" description="Acidic residues" evidence="9">
    <location>
        <begin position="725"/>
        <end position="741"/>
    </location>
</feature>
<evidence type="ECO:0000256" key="4">
    <source>
        <dbReference type="ARBA" id="ARBA00022728"/>
    </source>
</evidence>
<dbReference type="SMART" id="SM00386">
    <property type="entry name" value="HAT"/>
    <property type="match status" value="14"/>
</dbReference>
<accession>A0A9N8HHZ0</accession>
<dbReference type="EMBL" id="CAICTM010000471">
    <property type="protein sequence ID" value="CAB9511183.1"/>
    <property type="molecule type" value="Genomic_DNA"/>
</dbReference>
<name>A0A9N8HHZ0_9STRA</name>
<evidence type="ECO:0000256" key="3">
    <source>
        <dbReference type="ARBA" id="ARBA00022664"/>
    </source>
</evidence>
<comment type="similarity">
    <text evidence="2">Belongs to the crooked-neck family.</text>
</comment>
<reference evidence="12" key="1">
    <citation type="submission" date="2020-06" db="EMBL/GenBank/DDBJ databases">
        <authorList>
            <consortium name="Plant Systems Biology data submission"/>
        </authorList>
    </citation>
    <scope>NUCLEOTIDE SEQUENCE</scope>
    <source>
        <strain evidence="12">D6</strain>
    </source>
</reference>
<protein>
    <submittedName>
        <fullName evidence="12">Crooked neck-like protein 1</fullName>
    </submittedName>
</protein>
<dbReference type="AlphaFoldDB" id="A0A9N8HHZ0"/>
<evidence type="ECO:0000256" key="9">
    <source>
        <dbReference type="SAM" id="MobiDB-lite"/>
    </source>
</evidence>
<dbReference type="InterPro" id="IPR055433">
    <property type="entry name" value="HAT_Syf1-like_N"/>
</dbReference>
<evidence type="ECO:0000259" key="11">
    <source>
        <dbReference type="Pfam" id="PF23233"/>
    </source>
</evidence>
<dbReference type="Pfam" id="PF23231">
    <property type="entry name" value="HAT_Syf1_CNRKL1_C"/>
    <property type="match status" value="1"/>
</dbReference>
<sequence length="741" mass="87920">MSRRNNNQNQNQVKNRAPAPIQISTEQILREAADRQQDHILEPIVKVHDQEEYQAHLADRRKHFEDNIRYRREHVGNWVKYARFEEDNKELERARSIFERALEVEHRSGELWLRYADFELRQEFLNHARNVLDRAVQILPRIDFLWYKYVYVEELVGDIPKCRAVFERWMKWKPHDLPWLAFARFETKHGAPDRAEQVMRQYVNAYPGVTSFCRFAKWAEFEATQIELARTVFERALTELDPEDIQEQGARLFKQFSSFEERQGEYERARVIYQHAISLLHLTPTGDTDQDQEEDLELTKQERQKRKELYDAYIVFEKKHGNKQGIETVITQKQREQYQKRLEANPFDYDGWLEWAAMEQEYEKQCSDTQTTQQRERVRETFERAVSHVPPYPDEKDPWRRYIYVWIYYAVYEELTCQDGDRAAQVYQACLSMIPHDKFTFAKIWIQAAKVHVRLKQVDKARKLLGRAIGTLSKHTPQKTAKIFTEYIALELALGEVDRCRSLYTQYLKVLPAQSSAWTDYATLEQNVGETDRCRALLELAIQQESLDMPEQVWKHYIDFEIAEQEHAKARNLYSRLLEMTGHVKVWISYAQFEANTPDVLEESAADEPLATTGLERARAIMEKAYNQLKQEGLTEERVLLLDSWRVLEKTHGSPASVAKVEERLPRRIKRKRMRRDEQGNEEGWEEYFDYQFPDDIDADAATAKSQARLLEMAAQWKKKQKLEESDDDDSDDDDDDSDDE</sequence>
<evidence type="ECO:0000256" key="7">
    <source>
        <dbReference type="ARBA" id="ARBA00023242"/>
    </source>
</evidence>
<keyword evidence="3" id="KW-0507">mRNA processing</keyword>
<evidence type="ECO:0000256" key="8">
    <source>
        <dbReference type="ARBA" id="ARBA00037040"/>
    </source>
</evidence>
<keyword evidence="4" id="KW-0747">Spliceosome</keyword>
<gene>
    <name evidence="12" type="ORF">SEMRO_472_G149910.1</name>
</gene>
<evidence type="ECO:0000256" key="5">
    <source>
        <dbReference type="ARBA" id="ARBA00022737"/>
    </source>
</evidence>
<evidence type="ECO:0000313" key="13">
    <source>
        <dbReference type="Proteomes" id="UP001153069"/>
    </source>
</evidence>
<feature type="compositionally biased region" description="Low complexity" evidence="9">
    <location>
        <begin position="1"/>
        <end position="12"/>
    </location>
</feature>
<dbReference type="PANTHER" id="PTHR11246">
    <property type="entry name" value="PRE-MRNA SPLICING FACTOR"/>
    <property type="match status" value="1"/>
</dbReference>
<feature type="region of interest" description="Disordered" evidence="9">
    <location>
        <begin position="1"/>
        <end position="21"/>
    </location>
</feature>
<dbReference type="InterPro" id="IPR011990">
    <property type="entry name" value="TPR-like_helical_dom_sf"/>
</dbReference>
<dbReference type="Proteomes" id="UP001153069">
    <property type="component" value="Unassembled WGS sequence"/>
</dbReference>
<dbReference type="SUPFAM" id="SSF48452">
    <property type="entry name" value="TPR-like"/>
    <property type="match status" value="3"/>
</dbReference>
<proteinExistence type="inferred from homology"/>
<dbReference type="GO" id="GO:0071014">
    <property type="term" value="C:post-mRNA release spliceosomal complex"/>
    <property type="evidence" value="ECO:0007669"/>
    <property type="project" value="TreeGrafter"/>
</dbReference>
<keyword evidence="5" id="KW-0677">Repeat</keyword>
<feature type="domain" description="Pre-mRNA-splicing factor Syf1/CRNKL1-like C-terminal HAT-repeats" evidence="10">
    <location>
        <begin position="368"/>
        <end position="505"/>
    </location>
</feature>
<keyword evidence="6" id="KW-0508">mRNA splicing</keyword>
<evidence type="ECO:0000256" key="1">
    <source>
        <dbReference type="ARBA" id="ARBA00004123"/>
    </source>
</evidence>